<comment type="subcellular location">
    <subcellularLocation>
        <location evidence="1">Cell membrane</location>
        <topology evidence="1">Multi-pass membrane protein</topology>
    </subcellularLocation>
</comment>
<organism evidence="8 9">
    <name type="scientific">Iamia majanohamensis</name>
    <dbReference type="NCBI Taxonomy" id="467976"/>
    <lineage>
        <taxon>Bacteria</taxon>
        <taxon>Bacillati</taxon>
        <taxon>Actinomycetota</taxon>
        <taxon>Acidimicrobiia</taxon>
        <taxon>Acidimicrobiales</taxon>
        <taxon>Iamiaceae</taxon>
        <taxon>Iamia</taxon>
    </lineage>
</organism>
<dbReference type="KEGG" id="ima:PO878_10050"/>
<name>A0AAF0BVP7_9ACTN</name>
<keyword evidence="4 6" id="KW-1133">Transmembrane helix</keyword>
<feature type="domain" description="Type II secretion system protein GspF" evidence="7">
    <location>
        <begin position="167"/>
        <end position="292"/>
    </location>
</feature>
<reference evidence="8" key="1">
    <citation type="submission" date="2023-01" db="EMBL/GenBank/DDBJ databases">
        <title>The diversity of Class Acidimicrobiia in South China Sea sediment environments and the proposal of Iamia marina sp. nov., a novel species of the genus Iamia.</title>
        <authorList>
            <person name="He Y."/>
            <person name="Tian X."/>
        </authorList>
    </citation>
    <scope>NUCLEOTIDE SEQUENCE</scope>
    <source>
        <strain evidence="8">DSM 19957</strain>
    </source>
</reference>
<keyword evidence="9" id="KW-1185">Reference proteome</keyword>
<evidence type="ECO:0000256" key="1">
    <source>
        <dbReference type="ARBA" id="ARBA00004651"/>
    </source>
</evidence>
<gene>
    <name evidence="8" type="ORF">PO878_10050</name>
</gene>
<keyword evidence="5 6" id="KW-0472">Membrane</keyword>
<keyword evidence="2" id="KW-1003">Cell membrane</keyword>
<evidence type="ECO:0000256" key="5">
    <source>
        <dbReference type="ARBA" id="ARBA00023136"/>
    </source>
</evidence>
<evidence type="ECO:0000313" key="8">
    <source>
        <dbReference type="EMBL" id="WCO69067.1"/>
    </source>
</evidence>
<keyword evidence="3 6" id="KW-0812">Transmembrane</keyword>
<evidence type="ECO:0000256" key="2">
    <source>
        <dbReference type="ARBA" id="ARBA00022475"/>
    </source>
</evidence>
<dbReference type="InterPro" id="IPR018076">
    <property type="entry name" value="T2SS_GspF_dom"/>
</dbReference>
<protein>
    <submittedName>
        <fullName evidence="8">Type II secretion system F family protein</fullName>
    </submittedName>
</protein>
<evidence type="ECO:0000259" key="7">
    <source>
        <dbReference type="Pfam" id="PF00482"/>
    </source>
</evidence>
<accession>A0AAF0BVP7</accession>
<dbReference type="EMBL" id="CP116942">
    <property type="protein sequence ID" value="WCO69067.1"/>
    <property type="molecule type" value="Genomic_DNA"/>
</dbReference>
<evidence type="ECO:0000256" key="3">
    <source>
        <dbReference type="ARBA" id="ARBA00022692"/>
    </source>
</evidence>
<evidence type="ECO:0000256" key="6">
    <source>
        <dbReference type="SAM" id="Phobius"/>
    </source>
</evidence>
<feature type="transmembrane region" description="Helical" evidence="6">
    <location>
        <begin position="276"/>
        <end position="300"/>
    </location>
</feature>
<dbReference type="AlphaFoldDB" id="A0AAF0BVP7"/>
<dbReference type="PANTHER" id="PTHR35007">
    <property type="entry name" value="INTEGRAL MEMBRANE PROTEIN-RELATED"/>
    <property type="match status" value="1"/>
</dbReference>
<dbReference type="PANTHER" id="PTHR35007:SF2">
    <property type="entry name" value="PILUS ASSEMBLE PROTEIN"/>
    <property type="match status" value="1"/>
</dbReference>
<dbReference type="Proteomes" id="UP001216390">
    <property type="component" value="Chromosome"/>
</dbReference>
<dbReference type="Pfam" id="PF00482">
    <property type="entry name" value="T2SSF"/>
    <property type="match status" value="1"/>
</dbReference>
<proteinExistence type="predicted"/>
<evidence type="ECO:0000256" key="4">
    <source>
        <dbReference type="ARBA" id="ARBA00022989"/>
    </source>
</evidence>
<dbReference type="RefSeq" id="WP_272738581.1">
    <property type="nucleotide sequence ID" value="NZ_CP116942.1"/>
</dbReference>
<evidence type="ECO:0000313" key="9">
    <source>
        <dbReference type="Proteomes" id="UP001216390"/>
    </source>
</evidence>
<dbReference type="GO" id="GO:0005886">
    <property type="term" value="C:plasma membrane"/>
    <property type="evidence" value="ECO:0007669"/>
    <property type="project" value="UniProtKB-SubCell"/>
</dbReference>
<sequence length="304" mass="33329">MLTIGLALVFVAIALGLFNVLTQADEKATVRASLRQLDGYEVNDVRDQELLKPVRERAVEPVFNALLSLGKKFTPVGYIDKTKRQFIALGHTGTASWDRFMALRVVLQILVLPWLIFVFLVWAPGGILQLAAAGMGAFALAKGPDAVLNRKVEERKQAIRVKLPDVLDLLVISVEAGLGFEQALDRTVSAVPGPLTDEFARMLGEVRAGASRAEAMRSMEQRADVPELRSFVLAIIQADTFGVSIGRVLRAQAEEMRIKRKQLAQEKAQKAPVKMLIPMVFCVFPALFIVVLGPAILSIMENLG</sequence>
<feature type="transmembrane region" description="Helical" evidence="6">
    <location>
        <begin position="114"/>
        <end position="141"/>
    </location>
</feature>